<name>A0A1M6UJH1_XYLRU</name>
<protein>
    <recommendedName>
        <fullName evidence="3">Fimbrillin-like</fullName>
    </recommendedName>
</protein>
<evidence type="ECO:0000313" key="2">
    <source>
        <dbReference type="Proteomes" id="UP000184130"/>
    </source>
</evidence>
<reference evidence="1 2" key="1">
    <citation type="submission" date="2016-11" db="EMBL/GenBank/DDBJ databases">
        <authorList>
            <person name="Jaros S."/>
            <person name="Januszkiewicz K."/>
            <person name="Wedrychowicz H."/>
        </authorList>
    </citation>
    <scope>NUCLEOTIDE SEQUENCE [LARGE SCALE GENOMIC DNA]</scope>
    <source>
        <strain evidence="1 2">KHT3</strain>
    </source>
</reference>
<dbReference type="CDD" id="cd13121">
    <property type="entry name" value="BF2867_like_C"/>
    <property type="match status" value="2"/>
</dbReference>
<dbReference type="Pfam" id="PF13149">
    <property type="entry name" value="Mfa_like_1"/>
    <property type="match status" value="1"/>
</dbReference>
<dbReference type="Proteomes" id="UP000184130">
    <property type="component" value="Unassembled WGS sequence"/>
</dbReference>
<gene>
    <name evidence="1" type="ORF">SAMN05216463_109107</name>
</gene>
<organism evidence="1 2">
    <name type="scientific">Xylanibacter ruminicola</name>
    <name type="common">Prevotella ruminicola</name>
    <dbReference type="NCBI Taxonomy" id="839"/>
    <lineage>
        <taxon>Bacteria</taxon>
        <taxon>Pseudomonadati</taxon>
        <taxon>Bacteroidota</taxon>
        <taxon>Bacteroidia</taxon>
        <taxon>Bacteroidales</taxon>
        <taxon>Prevotellaceae</taxon>
        <taxon>Xylanibacter</taxon>
    </lineage>
</organism>
<dbReference type="PROSITE" id="PS51257">
    <property type="entry name" value="PROKAR_LIPOPROTEIN"/>
    <property type="match status" value="1"/>
</dbReference>
<dbReference type="OrthoDB" id="1061077at2"/>
<dbReference type="EMBL" id="FRBD01000009">
    <property type="protein sequence ID" value="SHK69293.1"/>
    <property type="molecule type" value="Genomic_DNA"/>
</dbReference>
<dbReference type="Gene3D" id="2.60.40.2630">
    <property type="match status" value="2"/>
</dbReference>
<proteinExistence type="predicted"/>
<accession>A0A1M6UJH1</accession>
<evidence type="ECO:0000313" key="1">
    <source>
        <dbReference type="EMBL" id="SHK69293.1"/>
    </source>
</evidence>
<dbReference type="AlphaFoldDB" id="A0A1M6UJH1"/>
<dbReference type="InterPro" id="IPR025049">
    <property type="entry name" value="Mfa-like_1"/>
</dbReference>
<sequence>MIRKNIIYALTTSFVLGLGSCTNEEMGGSFDRTADGSIDFIVGVESSPSRKTMTRAVTPTYYAMKAGTQVRLKVDGTWAGKTPEAISQKTTCTTEASTTSINELSFTDSEMLYWDDYGAGDPANATNTASGVNVLGVAVDGMAEAPAITTDAEWESLSWPVITDGKNVLNGDIIVSNNLTKYTFAKRNDDAAKKMVFVHPLSKITFNLKAGAGFTKGTVGATTNKFEKDPTLWLSNSTSLEDIERTNNDYALTTGTVSIKNANAESDGNKAKLIAGTTSTTDADITVIKQAIVYPGTQLGASNDAVIAVLNADDNIYYIKAAEIRKAMFDDDASTDYTTKAGHNYIINITVNKSGLALTATVTNWVHVNSEEVHPVINVNATIGDGDTAPTKENVFAFYRSENIEKEYVKAASPTAKTDGSIDWTGTTTLYWTSHYQHYHFRGIYPETITVTTDDKDRQCVVVTNGDYDASTFPSNFVMGMPEIAAGTMCGNPDHTQVDMSIGGICAREAAINLNFRYMMSQVEVVLSTSAEGTHNYVDLSNVVVELVNVYNSGNILLKDRSAVVTGDAGNNPLKEVNTADHKYLGVIVPQELTYTTAGASTNVRIKITVTNSDSTKDIYYADVNPILKKGTTDLIAPNGKWESGMHYVYNLKVTKTEIKATASLTDWSVVDAEEEVWF</sequence>
<dbReference type="RefSeq" id="WP_073207681.1">
    <property type="nucleotide sequence ID" value="NZ_FRBD01000009.1"/>
</dbReference>
<evidence type="ECO:0008006" key="3">
    <source>
        <dbReference type="Google" id="ProtNLM"/>
    </source>
</evidence>